<evidence type="ECO:0000313" key="4">
    <source>
        <dbReference type="EMBL" id="RNI25226.1"/>
    </source>
</evidence>
<dbReference type="InterPro" id="IPR049492">
    <property type="entry name" value="BD-FAE-like_dom"/>
</dbReference>
<keyword evidence="2 4" id="KW-0378">Hydrolase</keyword>
<gene>
    <name evidence="4" type="ORF">EFY87_00875</name>
</gene>
<dbReference type="SUPFAM" id="SSF53474">
    <property type="entry name" value="alpha/beta-Hydrolases"/>
    <property type="match status" value="1"/>
</dbReference>
<comment type="caution">
    <text evidence="4">The sequence shown here is derived from an EMBL/GenBank/DDBJ whole genome shotgun (WGS) entry which is preliminary data.</text>
</comment>
<evidence type="ECO:0000313" key="5">
    <source>
        <dbReference type="Proteomes" id="UP000271678"/>
    </source>
</evidence>
<dbReference type="RefSeq" id="WP_123269417.1">
    <property type="nucleotide sequence ID" value="NZ_RJJQ01000001.1"/>
</dbReference>
<dbReference type="EMBL" id="RJJQ01000001">
    <property type="protein sequence ID" value="RNI25226.1"/>
    <property type="molecule type" value="Genomic_DNA"/>
</dbReference>
<evidence type="ECO:0000256" key="1">
    <source>
        <dbReference type="ARBA" id="ARBA00010515"/>
    </source>
</evidence>
<dbReference type="PANTHER" id="PTHR48081">
    <property type="entry name" value="AB HYDROLASE SUPERFAMILY PROTEIN C4A8.06C"/>
    <property type="match status" value="1"/>
</dbReference>
<accession>A0A3M9MI74</accession>
<evidence type="ECO:0000259" key="3">
    <source>
        <dbReference type="Pfam" id="PF20434"/>
    </source>
</evidence>
<dbReference type="AlphaFoldDB" id="A0A3M9MI74"/>
<name>A0A3M9MI74_9MICO</name>
<protein>
    <submittedName>
        <fullName evidence="4">Alpha/beta hydrolase</fullName>
    </submittedName>
</protein>
<evidence type="ECO:0000256" key="2">
    <source>
        <dbReference type="ARBA" id="ARBA00022801"/>
    </source>
</evidence>
<sequence>MLVDRYPAYVGGPELHMLLYEPVRCIEPGSGVLLLHGGALSAGTPQDMAPHCEALAERGIFAASAAYRLLGQGAQSIDDCLSDVNAAIARFMAMAAAHGLPTDRLAIGGSSAGAHLALVSAMPQQGRGELSARHRMNAVIALNPAGLDLAAHDQATQRSLEARIGTGPGSLLRYSLMERVRSGGPAVLIQHGTADEVEPIAWVRRFRDAMIAVGNRCELLEYESARHAFHYPGTSNGDNFTAVIDATARFLADLR</sequence>
<dbReference type="PANTHER" id="PTHR48081:SF30">
    <property type="entry name" value="ACETYL-HYDROLASE LIPR-RELATED"/>
    <property type="match status" value="1"/>
</dbReference>
<dbReference type="Pfam" id="PF20434">
    <property type="entry name" value="BD-FAE"/>
    <property type="match status" value="1"/>
</dbReference>
<dbReference type="InterPro" id="IPR050300">
    <property type="entry name" value="GDXG_lipolytic_enzyme"/>
</dbReference>
<dbReference type="Gene3D" id="3.40.50.1820">
    <property type="entry name" value="alpha/beta hydrolase"/>
    <property type="match status" value="1"/>
</dbReference>
<feature type="domain" description="BD-FAE-like" evidence="3">
    <location>
        <begin position="27"/>
        <end position="202"/>
    </location>
</feature>
<comment type="similarity">
    <text evidence="1">Belongs to the 'GDXG' lipolytic enzyme family.</text>
</comment>
<dbReference type="Proteomes" id="UP000271678">
    <property type="component" value="Unassembled WGS sequence"/>
</dbReference>
<organism evidence="4 5">
    <name type="scientific">Flexivirga caeni</name>
    <dbReference type="NCBI Taxonomy" id="2294115"/>
    <lineage>
        <taxon>Bacteria</taxon>
        <taxon>Bacillati</taxon>
        <taxon>Actinomycetota</taxon>
        <taxon>Actinomycetes</taxon>
        <taxon>Micrococcales</taxon>
        <taxon>Dermacoccaceae</taxon>
        <taxon>Flexivirga</taxon>
    </lineage>
</organism>
<dbReference type="OrthoDB" id="9803828at2"/>
<keyword evidence="5" id="KW-1185">Reference proteome</keyword>
<reference evidence="4 5" key="1">
    <citation type="submission" date="2018-11" db="EMBL/GenBank/DDBJ databases">
        <title>Draft genome of Simplicispira Flexivirga sp. BO-16.</title>
        <authorList>
            <person name="Im W.T."/>
        </authorList>
    </citation>
    <scope>NUCLEOTIDE SEQUENCE [LARGE SCALE GENOMIC DNA]</scope>
    <source>
        <strain evidence="4 5">BO-16</strain>
    </source>
</reference>
<dbReference type="InterPro" id="IPR029058">
    <property type="entry name" value="AB_hydrolase_fold"/>
</dbReference>
<proteinExistence type="inferred from homology"/>
<dbReference type="GO" id="GO:0004806">
    <property type="term" value="F:triacylglycerol lipase activity"/>
    <property type="evidence" value="ECO:0007669"/>
    <property type="project" value="TreeGrafter"/>
</dbReference>